<dbReference type="AlphaFoldDB" id="A0A2A6BLC0"/>
<gene>
    <name evidence="1" type="primary">WBGene00282308</name>
</gene>
<sequence>MRHICAIRQYYKNAHASYASQPCECESECECEYFGVLVHTEESRPRGVLSSLYSIENSMGQGQSERREMKRLER</sequence>
<accession>A0A8R1V1N7</accession>
<evidence type="ECO:0000313" key="2">
    <source>
        <dbReference type="Proteomes" id="UP000005239"/>
    </source>
</evidence>
<dbReference type="Proteomes" id="UP000005239">
    <property type="component" value="Unassembled WGS sequence"/>
</dbReference>
<accession>A0A2A6BLC0</accession>
<evidence type="ECO:0000313" key="1">
    <source>
        <dbReference type="EnsemblMetazoa" id="PPA43939.1"/>
    </source>
</evidence>
<proteinExistence type="predicted"/>
<protein>
    <submittedName>
        <fullName evidence="1">Uncharacterized protein</fullName>
    </submittedName>
</protein>
<name>A0A2A6BLC0_PRIPA</name>
<organism evidence="1 2">
    <name type="scientific">Pristionchus pacificus</name>
    <name type="common">Parasitic nematode worm</name>
    <dbReference type="NCBI Taxonomy" id="54126"/>
    <lineage>
        <taxon>Eukaryota</taxon>
        <taxon>Metazoa</taxon>
        <taxon>Ecdysozoa</taxon>
        <taxon>Nematoda</taxon>
        <taxon>Chromadorea</taxon>
        <taxon>Rhabditida</taxon>
        <taxon>Rhabditina</taxon>
        <taxon>Diplogasteromorpha</taxon>
        <taxon>Diplogasteroidea</taxon>
        <taxon>Neodiplogasteridae</taxon>
        <taxon>Pristionchus</taxon>
    </lineage>
</organism>
<reference evidence="1" key="2">
    <citation type="submission" date="2022-06" db="UniProtKB">
        <authorList>
            <consortium name="EnsemblMetazoa"/>
        </authorList>
    </citation>
    <scope>IDENTIFICATION</scope>
    <source>
        <strain evidence="1">PS312</strain>
    </source>
</reference>
<keyword evidence="2" id="KW-1185">Reference proteome</keyword>
<reference evidence="2" key="1">
    <citation type="journal article" date="2008" name="Nat. Genet.">
        <title>The Pristionchus pacificus genome provides a unique perspective on nematode lifestyle and parasitism.</title>
        <authorList>
            <person name="Dieterich C."/>
            <person name="Clifton S.W."/>
            <person name="Schuster L.N."/>
            <person name="Chinwalla A."/>
            <person name="Delehaunty K."/>
            <person name="Dinkelacker I."/>
            <person name="Fulton L."/>
            <person name="Fulton R."/>
            <person name="Godfrey J."/>
            <person name="Minx P."/>
            <person name="Mitreva M."/>
            <person name="Roeseler W."/>
            <person name="Tian H."/>
            <person name="Witte H."/>
            <person name="Yang S.P."/>
            <person name="Wilson R.K."/>
            <person name="Sommer R.J."/>
        </authorList>
    </citation>
    <scope>NUCLEOTIDE SEQUENCE [LARGE SCALE GENOMIC DNA]</scope>
    <source>
        <strain evidence="2">PS312</strain>
    </source>
</reference>
<dbReference type="EnsemblMetazoa" id="PPA43939.1">
    <property type="protein sequence ID" value="PPA43939.1"/>
    <property type="gene ID" value="WBGene00282308"/>
</dbReference>